<dbReference type="AlphaFoldDB" id="A0AAV2PQV2"/>
<evidence type="ECO:0000313" key="2">
    <source>
        <dbReference type="EMBL" id="CAL4061742.1"/>
    </source>
</evidence>
<reference evidence="2 3" key="1">
    <citation type="submission" date="2024-05" db="EMBL/GenBank/DDBJ databases">
        <authorList>
            <person name="Wallberg A."/>
        </authorList>
    </citation>
    <scope>NUCLEOTIDE SEQUENCE [LARGE SCALE GENOMIC DNA]</scope>
</reference>
<keyword evidence="1" id="KW-1133">Transmembrane helix</keyword>
<proteinExistence type="predicted"/>
<evidence type="ECO:0000256" key="1">
    <source>
        <dbReference type="SAM" id="Phobius"/>
    </source>
</evidence>
<comment type="caution">
    <text evidence="2">The sequence shown here is derived from an EMBL/GenBank/DDBJ whole genome shotgun (WGS) entry which is preliminary data.</text>
</comment>
<sequence length="257" mass="30819">MSRNELYYDKENGEELQEKVFTIRRSPNRRNYSFHKRRNSFFPLSCDDIVFSGFKINSKQIFYNGLYSNYFSESKNPKTNNKPICNEQKSHSYFKITEDIFIQSNSDEQKDFTSVYITPWEEFLYGGECIDNEIDYFAKAGMTLIERCLRKCFSTCFVESYIIIIYFLAIIVPIIIYDDFTELLGVIMFLSHLEIHIRAMKYNTNVQFSDATYSSPTMQYMREFGWCHHCEHKRLQKIMFRQIVSYRNECKTSKNFF</sequence>
<keyword evidence="3" id="KW-1185">Reference proteome</keyword>
<gene>
    <name evidence="2" type="ORF">MNOR_LOCUS2269</name>
</gene>
<accession>A0AAV2PQV2</accession>
<organism evidence="2 3">
    <name type="scientific">Meganyctiphanes norvegica</name>
    <name type="common">Northern krill</name>
    <name type="synonym">Thysanopoda norvegica</name>
    <dbReference type="NCBI Taxonomy" id="48144"/>
    <lineage>
        <taxon>Eukaryota</taxon>
        <taxon>Metazoa</taxon>
        <taxon>Ecdysozoa</taxon>
        <taxon>Arthropoda</taxon>
        <taxon>Crustacea</taxon>
        <taxon>Multicrustacea</taxon>
        <taxon>Malacostraca</taxon>
        <taxon>Eumalacostraca</taxon>
        <taxon>Eucarida</taxon>
        <taxon>Euphausiacea</taxon>
        <taxon>Euphausiidae</taxon>
        <taxon>Meganyctiphanes</taxon>
    </lineage>
</organism>
<feature type="transmembrane region" description="Helical" evidence="1">
    <location>
        <begin position="152"/>
        <end position="177"/>
    </location>
</feature>
<name>A0AAV2PQV2_MEGNR</name>
<protein>
    <submittedName>
        <fullName evidence="2">Uncharacterized protein</fullName>
    </submittedName>
</protein>
<dbReference type="EMBL" id="CAXKWB010000674">
    <property type="protein sequence ID" value="CAL4061742.1"/>
    <property type="molecule type" value="Genomic_DNA"/>
</dbReference>
<keyword evidence="1" id="KW-0812">Transmembrane</keyword>
<evidence type="ECO:0000313" key="3">
    <source>
        <dbReference type="Proteomes" id="UP001497623"/>
    </source>
</evidence>
<keyword evidence="1" id="KW-0472">Membrane</keyword>
<dbReference type="Proteomes" id="UP001497623">
    <property type="component" value="Unassembled WGS sequence"/>
</dbReference>